<dbReference type="EMBL" id="JAGGKC010000004">
    <property type="protein sequence ID" value="MBP1918194.1"/>
    <property type="molecule type" value="Genomic_DNA"/>
</dbReference>
<gene>
    <name evidence="1" type="ORF">J2Z34_000666</name>
</gene>
<protein>
    <submittedName>
        <fullName evidence="1">Uncharacterized protein</fullName>
    </submittedName>
</protein>
<dbReference type="RefSeq" id="WP_209458438.1">
    <property type="nucleotide sequence ID" value="NZ_JAGGKC010000004.1"/>
</dbReference>
<proteinExistence type="predicted"/>
<comment type="caution">
    <text evidence="1">The sequence shown here is derived from an EMBL/GenBank/DDBJ whole genome shotgun (WGS) entry which is preliminary data.</text>
</comment>
<organism evidence="1 2">
    <name type="scientific">Youngiibacter multivorans</name>
    <dbReference type="NCBI Taxonomy" id="937251"/>
    <lineage>
        <taxon>Bacteria</taxon>
        <taxon>Bacillati</taxon>
        <taxon>Bacillota</taxon>
        <taxon>Clostridia</taxon>
        <taxon>Eubacteriales</taxon>
        <taxon>Clostridiaceae</taxon>
        <taxon>Youngiibacter</taxon>
    </lineage>
</organism>
<reference evidence="1 2" key="1">
    <citation type="submission" date="2021-03" db="EMBL/GenBank/DDBJ databases">
        <title>Genomic Encyclopedia of Type Strains, Phase IV (KMG-IV): sequencing the most valuable type-strain genomes for metagenomic binning, comparative biology and taxonomic classification.</title>
        <authorList>
            <person name="Goeker M."/>
        </authorList>
    </citation>
    <scope>NUCLEOTIDE SEQUENCE [LARGE SCALE GENOMIC DNA]</scope>
    <source>
        <strain evidence="1 2">DSM 6139</strain>
    </source>
</reference>
<accession>A0ABS4G0X7</accession>
<evidence type="ECO:0000313" key="2">
    <source>
        <dbReference type="Proteomes" id="UP001519271"/>
    </source>
</evidence>
<keyword evidence="2" id="KW-1185">Reference proteome</keyword>
<dbReference type="Proteomes" id="UP001519271">
    <property type="component" value="Unassembled WGS sequence"/>
</dbReference>
<evidence type="ECO:0000313" key="1">
    <source>
        <dbReference type="EMBL" id="MBP1918194.1"/>
    </source>
</evidence>
<name>A0ABS4G0X7_9CLOT</name>
<sequence>MEIAKWPKVSETLETAVETLFQDWSENASEAMLINIELVKMTIEK</sequence>